<evidence type="ECO:0000313" key="8">
    <source>
        <dbReference type="EMBL" id="EMP25267.1"/>
    </source>
</evidence>
<dbReference type="SUPFAM" id="SSF48652">
    <property type="entry name" value="Tetraspanin"/>
    <property type="match status" value="1"/>
</dbReference>
<dbReference type="PRINTS" id="PR00259">
    <property type="entry name" value="TMFOUR"/>
</dbReference>
<dbReference type="EMBL" id="KB592437">
    <property type="protein sequence ID" value="EMP25267.1"/>
    <property type="molecule type" value="Genomic_DNA"/>
</dbReference>
<name>M7BAM4_CHEMY</name>
<dbReference type="AlphaFoldDB" id="M7BAM4"/>
<dbReference type="Pfam" id="PF00335">
    <property type="entry name" value="Tetraspanin"/>
    <property type="match status" value="1"/>
</dbReference>
<feature type="transmembrane region" description="Helical" evidence="7">
    <location>
        <begin position="137"/>
        <end position="161"/>
    </location>
</feature>
<accession>M7BAM4</accession>
<keyword evidence="9" id="KW-1185">Reference proteome</keyword>
<evidence type="ECO:0000256" key="1">
    <source>
        <dbReference type="ARBA" id="ARBA00004141"/>
    </source>
</evidence>
<sequence>MICSFSLTNQTRKLDKLLSSSNVHGHLFFPAGDPDAGLPEKHPGKWDLLLPPSHNLDSCSYCIKYLTFLWNLLFSVLGLLILAFGIWGLLDKESLVSERIAHLGSDPMLFFVLVGLAVSTISLAGCMGALYENTCLLKFFTGGVITFVILEILGGLVLYSLRQQIKGSLQNIMLVAVLRYQDDPDLRFIMDEIQMGLQCCGVESYQDWKMNVQEKKKTNSKPKHLDEQEIPYRLRELIKSREEMKNPKSRKRRKAVSKRKPVTPDPAAQGDIPVPKFRRRKQESVSAYIQRMEQETQHILFLAKNQLQREPETEEPAPEKSQRKKEFQNKRLEKMQKKREEKKAAMLEKALFQDPVQFGEVAMQPPALTVKPRKGVIKEKAGPRQLLLTALLAPGHVAPARKAAPLSLARQRIVEEERERVIQAYRDIKKRRQQQASESCLVGDKLEKPL</sequence>
<keyword evidence="3 7" id="KW-0812">Transmembrane</keyword>
<feature type="region of interest" description="Disordered" evidence="6">
    <location>
        <begin position="430"/>
        <end position="450"/>
    </location>
</feature>
<dbReference type="PANTHER" id="PTHR21838:SF2">
    <property type="entry name" value="COILED-COIL DOMAIN-CONTAINING PROTEIN 137"/>
    <property type="match status" value="1"/>
</dbReference>
<dbReference type="PROSITE" id="PS00421">
    <property type="entry name" value="TM4_1"/>
    <property type="match status" value="1"/>
</dbReference>
<proteinExistence type="inferred from homology"/>
<organism evidence="8 9">
    <name type="scientific">Chelonia mydas</name>
    <name type="common">Green sea-turtle</name>
    <name type="synonym">Chelonia agassizi</name>
    <dbReference type="NCBI Taxonomy" id="8469"/>
    <lineage>
        <taxon>Eukaryota</taxon>
        <taxon>Metazoa</taxon>
        <taxon>Chordata</taxon>
        <taxon>Craniata</taxon>
        <taxon>Vertebrata</taxon>
        <taxon>Euteleostomi</taxon>
        <taxon>Archelosauria</taxon>
        <taxon>Testudinata</taxon>
        <taxon>Testudines</taxon>
        <taxon>Cryptodira</taxon>
        <taxon>Durocryptodira</taxon>
        <taxon>Americhelydia</taxon>
        <taxon>Chelonioidea</taxon>
        <taxon>Cheloniidae</taxon>
        <taxon>Chelonia</taxon>
    </lineage>
</organism>
<evidence type="ECO:0000313" key="9">
    <source>
        <dbReference type="Proteomes" id="UP000031443"/>
    </source>
</evidence>
<evidence type="ECO:0000256" key="3">
    <source>
        <dbReference type="ARBA" id="ARBA00022692"/>
    </source>
</evidence>
<dbReference type="GO" id="GO:0016020">
    <property type="term" value="C:membrane"/>
    <property type="evidence" value="ECO:0007669"/>
    <property type="project" value="UniProtKB-SubCell"/>
</dbReference>
<dbReference type="InterPro" id="IPR018499">
    <property type="entry name" value="Tetraspanin/Peripherin"/>
</dbReference>
<dbReference type="Proteomes" id="UP000031443">
    <property type="component" value="Unassembled WGS sequence"/>
</dbReference>
<protein>
    <submittedName>
        <fullName evidence="8">Uncharacterized protein</fullName>
    </submittedName>
</protein>
<evidence type="ECO:0000256" key="7">
    <source>
        <dbReference type="SAM" id="Phobius"/>
    </source>
</evidence>
<feature type="transmembrane region" description="Helical" evidence="7">
    <location>
        <begin position="68"/>
        <end position="90"/>
    </location>
</feature>
<keyword evidence="4 7" id="KW-1133">Transmembrane helix</keyword>
<feature type="transmembrane region" description="Helical" evidence="7">
    <location>
        <begin position="110"/>
        <end position="131"/>
    </location>
</feature>
<keyword evidence="5 7" id="KW-0472">Membrane</keyword>
<comment type="similarity">
    <text evidence="2">Belongs to the tetraspanin (TM4SF) family.</text>
</comment>
<feature type="region of interest" description="Disordered" evidence="6">
    <location>
        <begin position="237"/>
        <end position="280"/>
    </location>
</feature>
<dbReference type="InterPro" id="IPR026680">
    <property type="entry name" value="CCDC137"/>
</dbReference>
<reference evidence="9" key="1">
    <citation type="journal article" date="2013" name="Nat. Genet.">
        <title>The draft genomes of soft-shell turtle and green sea turtle yield insights into the development and evolution of the turtle-specific body plan.</title>
        <authorList>
            <person name="Wang Z."/>
            <person name="Pascual-Anaya J."/>
            <person name="Zadissa A."/>
            <person name="Li W."/>
            <person name="Niimura Y."/>
            <person name="Huang Z."/>
            <person name="Li C."/>
            <person name="White S."/>
            <person name="Xiong Z."/>
            <person name="Fang D."/>
            <person name="Wang B."/>
            <person name="Ming Y."/>
            <person name="Chen Y."/>
            <person name="Zheng Y."/>
            <person name="Kuraku S."/>
            <person name="Pignatelli M."/>
            <person name="Herrero J."/>
            <person name="Beal K."/>
            <person name="Nozawa M."/>
            <person name="Li Q."/>
            <person name="Wang J."/>
            <person name="Zhang H."/>
            <person name="Yu L."/>
            <person name="Shigenobu S."/>
            <person name="Wang J."/>
            <person name="Liu J."/>
            <person name="Flicek P."/>
            <person name="Searle S."/>
            <person name="Wang J."/>
            <person name="Kuratani S."/>
            <person name="Yin Y."/>
            <person name="Aken B."/>
            <person name="Zhang G."/>
            <person name="Irie N."/>
        </authorList>
    </citation>
    <scope>NUCLEOTIDE SEQUENCE [LARGE SCALE GENOMIC DNA]</scope>
</reference>
<feature type="compositionally biased region" description="Basic and acidic residues" evidence="6">
    <location>
        <begin position="237"/>
        <end position="246"/>
    </location>
</feature>
<dbReference type="eggNOG" id="ENOG502S2F4">
    <property type="taxonomic scope" value="Eukaryota"/>
</dbReference>
<dbReference type="InterPro" id="IPR008952">
    <property type="entry name" value="Tetraspanin_EC2_sf"/>
</dbReference>
<dbReference type="PANTHER" id="PTHR21838">
    <property type="entry name" value="COILED-COIL DOMAIN-CONTAINING PROTEIN 137"/>
    <property type="match status" value="1"/>
</dbReference>
<comment type="subcellular location">
    <subcellularLocation>
        <location evidence="1">Membrane</location>
        <topology evidence="1">Multi-pass membrane protein</topology>
    </subcellularLocation>
</comment>
<dbReference type="Gene3D" id="1.10.1450.10">
    <property type="entry name" value="Tetraspanin"/>
    <property type="match status" value="1"/>
</dbReference>
<feature type="region of interest" description="Disordered" evidence="6">
    <location>
        <begin position="306"/>
        <end position="331"/>
    </location>
</feature>
<dbReference type="InterPro" id="IPR018503">
    <property type="entry name" value="Tetraspanin_CS"/>
</dbReference>
<evidence type="ECO:0000256" key="6">
    <source>
        <dbReference type="SAM" id="MobiDB-lite"/>
    </source>
</evidence>
<feature type="compositionally biased region" description="Basic and acidic residues" evidence="6">
    <location>
        <begin position="307"/>
        <end position="331"/>
    </location>
</feature>
<evidence type="ECO:0000256" key="2">
    <source>
        <dbReference type="ARBA" id="ARBA00006840"/>
    </source>
</evidence>
<dbReference type="GO" id="GO:0005634">
    <property type="term" value="C:nucleus"/>
    <property type="evidence" value="ECO:0007669"/>
    <property type="project" value="TreeGrafter"/>
</dbReference>
<feature type="compositionally biased region" description="Basic residues" evidence="6">
    <location>
        <begin position="247"/>
        <end position="261"/>
    </location>
</feature>
<evidence type="ECO:0000256" key="5">
    <source>
        <dbReference type="ARBA" id="ARBA00023136"/>
    </source>
</evidence>
<evidence type="ECO:0000256" key="4">
    <source>
        <dbReference type="ARBA" id="ARBA00022989"/>
    </source>
</evidence>
<gene>
    <name evidence="8" type="ORF">UY3_17659</name>
</gene>